<comment type="caution">
    <text evidence="5">The sequence shown here is derived from an EMBL/GenBank/DDBJ whole genome shotgun (WGS) entry which is preliminary data.</text>
</comment>
<dbReference type="SMART" id="SM00347">
    <property type="entry name" value="HTH_MARR"/>
    <property type="match status" value="1"/>
</dbReference>
<keyword evidence="6" id="KW-1185">Reference proteome</keyword>
<feature type="domain" description="HTH marR-type" evidence="4">
    <location>
        <begin position="1"/>
        <end position="152"/>
    </location>
</feature>
<evidence type="ECO:0000256" key="1">
    <source>
        <dbReference type="ARBA" id="ARBA00023015"/>
    </source>
</evidence>
<gene>
    <name evidence="5" type="ORF">OW763_01075</name>
</gene>
<organism evidence="5 6">
    <name type="scientific">Clostridium aestuarii</name>
    <dbReference type="NCBI Taxonomy" id="338193"/>
    <lineage>
        <taxon>Bacteria</taxon>
        <taxon>Bacillati</taxon>
        <taxon>Bacillota</taxon>
        <taxon>Clostridia</taxon>
        <taxon>Eubacteriales</taxon>
        <taxon>Clostridiaceae</taxon>
        <taxon>Clostridium</taxon>
    </lineage>
</organism>
<dbReference type="PANTHER" id="PTHR42756">
    <property type="entry name" value="TRANSCRIPTIONAL REGULATOR, MARR"/>
    <property type="match status" value="1"/>
</dbReference>
<dbReference type="Proteomes" id="UP001078443">
    <property type="component" value="Unassembled WGS sequence"/>
</dbReference>
<accession>A0ABT4CX73</accession>
<dbReference type="Gene3D" id="1.10.10.10">
    <property type="entry name" value="Winged helix-like DNA-binding domain superfamily/Winged helix DNA-binding domain"/>
    <property type="match status" value="1"/>
</dbReference>
<evidence type="ECO:0000259" key="4">
    <source>
        <dbReference type="PROSITE" id="PS50995"/>
    </source>
</evidence>
<dbReference type="PANTHER" id="PTHR42756:SF1">
    <property type="entry name" value="TRANSCRIPTIONAL REPRESSOR OF EMRAB OPERON"/>
    <property type="match status" value="1"/>
</dbReference>
<sequence>MKNIENLVNAYDWLDDVSTRIMGNFIKTTFLIDKIFDMYYKKIGLSKTQFQCLYLVYLVGDEGIALSELGSRMCVTKANMTSLVDRMQSKGLIYRVNNPEDRRSIKTMITKEGKKVLNEVLPEYKKFSSEIMMFLTIEEKQMTNDILEKIQKYLIDVNFK</sequence>
<keyword evidence="3" id="KW-0804">Transcription</keyword>
<evidence type="ECO:0000256" key="2">
    <source>
        <dbReference type="ARBA" id="ARBA00023125"/>
    </source>
</evidence>
<dbReference type="SUPFAM" id="SSF46785">
    <property type="entry name" value="Winged helix' DNA-binding domain"/>
    <property type="match status" value="1"/>
</dbReference>
<reference evidence="5" key="1">
    <citation type="submission" date="2022-12" db="EMBL/GenBank/DDBJ databases">
        <authorList>
            <person name="Wang J."/>
        </authorList>
    </citation>
    <scope>NUCLEOTIDE SEQUENCE</scope>
    <source>
        <strain evidence="5">HY-45-18</strain>
    </source>
</reference>
<dbReference type="InterPro" id="IPR000835">
    <property type="entry name" value="HTH_MarR-typ"/>
</dbReference>
<protein>
    <submittedName>
        <fullName evidence="5">MarR family transcriptional regulator</fullName>
    </submittedName>
</protein>
<dbReference type="InterPro" id="IPR036390">
    <property type="entry name" value="WH_DNA-bd_sf"/>
</dbReference>
<evidence type="ECO:0000313" key="5">
    <source>
        <dbReference type="EMBL" id="MCY6482947.1"/>
    </source>
</evidence>
<dbReference type="PROSITE" id="PS50995">
    <property type="entry name" value="HTH_MARR_2"/>
    <property type="match status" value="1"/>
</dbReference>
<dbReference type="RefSeq" id="WP_268039214.1">
    <property type="nucleotide sequence ID" value="NZ_JAPQER010000001.1"/>
</dbReference>
<evidence type="ECO:0000256" key="3">
    <source>
        <dbReference type="ARBA" id="ARBA00023163"/>
    </source>
</evidence>
<name>A0ABT4CX73_9CLOT</name>
<keyword evidence="1" id="KW-0805">Transcription regulation</keyword>
<dbReference type="Pfam" id="PF01047">
    <property type="entry name" value="MarR"/>
    <property type="match status" value="1"/>
</dbReference>
<evidence type="ECO:0000313" key="6">
    <source>
        <dbReference type="Proteomes" id="UP001078443"/>
    </source>
</evidence>
<keyword evidence="2" id="KW-0238">DNA-binding</keyword>
<proteinExistence type="predicted"/>
<dbReference type="PRINTS" id="PR00598">
    <property type="entry name" value="HTHMARR"/>
</dbReference>
<dbReference type="EMBL" id="JAPQER010000001">
    <property type="protein sequence ID" value="MCY6482947.1"/>
    <property type="molecule type" value="Genomic_DNA"/>
</dbReference>
<dbReference type="InterPro" id="IPR036388">
    <property type="entry name" value="WH-like_DNA-bd_sf"/>
</dbReference>